<evidence type="ECO:0008006" key="4">
    <source>
        <dbReference type="Google" id="ProtNLM"/>
    </source>
</evidence>
<sequence>MRKALITLATAVAVAGSVVAVGGPAEAASSPIAACGGGSYHVIDTHDLSGYATIYLMYNGSTDCVVTWRTKDVGTARWTTAYVQKQGGDQIANNGYFQYYAGPVKVSAAGVCIKWGGTVNEGNGHVAVWNSDWSHCG</sequence>
<evidence type="ECO:0000313" key="2">
    <source>
        <dbReference type="EMBL" id="GAA4512883.1"/>
    </source>
</evidence>
<protein>
    <recommendedName>
        <fullName evidence="4">Serine/threonine protein kinase</fullName>
    </recommendedName>
</protein>
<keyword evidence="1" id="KW-0732">Signal</keyword>
<evidence type="ECO:0000313" key="3">
    <source>
        <dbReference type="Proteomes" id="UP001500503"/>
    </source>
</evidence>
<accession>A0ABP8QY37</accession>
<organism evidence="2 3">
    <name type="scientific">Actinoallomurus oryzae</name>
    <dbReference type="NCBI Taxonomy" id="502180"/>
    <lineage>
        <taxon>Bacteria</taxon>
        <taxon>Bacillati</taxon>
        <taxon>Actinomycetota</taxon>
        <taxon>Actinomycetes</taxon>
        <taxon>Streptosporangiales</taxon>
        <taxon>Thermomonosporaceae</taxon>
        <taxon>Actinoallomurus</taxon>
    </lineage>
</organism>
<feature type="signal peptide" evidence="1">
    <location>
        <begin position="1"/>
        <end position="20"/>
    </location>
</feature>
<evidence type="ECO:0000256" key="1">
    <source>
        <dbReference type="SAM" id="SignalP"/>
    </source>
</evidence>
<reference evidence="3" key="1">
    <citation type="journal article" date="2019" name="Int. J. Syst. Evol. Microbiol.">
        <title>The Global Catalogue of Microorganisms (GCM) 10K type strain sequencing project: providing services to taxonomists for standard genome sequencing and annotation.</title>
        <authorList>
            <consortium name="The Broad Institute Genomics Platform"/>
            <consortium name="The Broad Institute Genome Sequencing Center for Infectious Disease"/>
            <person name="Wu L."/>
            <person name="Ma J."/>
        </authorList>
    </citation>
    <scope>NUCLEOTIDE SEQUENCE [LARGE SCALE GENOMIC DNA]</scope>
    <source>
        <strain evidence="3">JCM 17933</strain>
    </source>
</reference>
<dbReference type="RefSeq" id="WP_345472812.1">
    <property type="nucleotide sequence ID" value="NZ_BAABHF010000046.1"/>
</dbReference>
<dbReference type="EMBL" id="BAABHF010000046">
    <property type="protein sequence ID" value="GAA4512883.1"/>
    <property type="molecule type" value="Genomic_DNA"/>
</dbReference>
<comment type="caution">
    <text evidence="2">The sequence shown here is derived from an EMBL/GenBank/DDBJ whole genome shotgun (WGS) entry which is preliminary data.</text>
</comment>
<dbReference type="Proteomes" id="UP001500503">
    <property type="component" value="Unassembled WGS sequence"/>
</dbReference>
<keyword evidence="3" id="KW-1185">Reference proteome</keyword>
<gene>
    <name evidence="2" type="ORF">GCM10023191_079260</name>
</gene>
<feature type="chain" id="PRO_5046928772" description="Serine/threonine protein kinase" evidence="1">
    <location>
        <begin position="21"/>
        <end position="137"/>
    </location>
</feature>
<proteinExistence type="predicted"/>
<name>A0ABP8QY37_9ACTN</name>